<comment type="activity regulation">
    <text evidence="10">Na(+) is not transported, but it plays an essential structural role and its presence is essential for fluoride channel function.</text>
</comment>
<feature type="binding site" evidence="10">
    <location>
        <position position="69"/>
    </location>
    <ligand>
        <name>Na(+)</name>
        <dbReference type="ChEBI" id="CHEBI:29101"/>
        <note>structural</note>
    </ligand>
</feature>
<evidence type="ECO:0000256" key="10">
    <source>
        <dbReference type="HAMAP-Rule" id="MF_00454"/>
    </source>
</evidence>
<dbReference type="RefSeq" id="WP_284824267.1">
    <property type="nucleotide sequence ID" value="NZ_CP126969.1"/>
</dbReference>
<keyword evidence="4 10" id="KW-1133">Transmembrane helix</keyword>
<evidence type="ECO:0000256" key="9">
    <source>
        <dbReference type="ARBA" id="ARBA00049940"/>
    </source>
</evidence>
<evidence type="ECO:0000256" key="6">
    <source>
        <dbReference type="ARBA" id="ARBA00023303"/>
    </source>
</evidence>
<dbReference type="Proteomes" id="UP001225598">
    <property type="component" value="Chromosome"/>
</dbReference>
<evidence type="ECO:0000256" key="3">
    <source>
        <dbReference type="ARBA" id="ARBA00022692"/>
    </source>
</evidence>
<comment type="similarity">
    <text evidence="7 10">Belongs to the fluoride channel Fluc/FEX (TC 1.A.43) family.</text>
</comment>
<accession>A0ABY8VG80</accession>
<keyword evidence="3 10" id="KW-0812">Transmembrane</keyword>
<keyword evidence="10" id="KW-0406">Ion transport</keyword>
<comment type="catalytic activity">
    <reaction evidence="8">
        <text>fluoride(in) = fluoride(out)</text>
        <dbReference type="Rhea" id="RHEA:76159"/>
        <dbReference type="ChEBI" id="CHEBI:17051"/>
    </reaction>
    <physiologicalReaction direction="left-to-right" evidence="8">
        <dbReference type="Rhea" id="RHEA:76160"/>
    </physiologicalReaction>
</comment>
<evidence type="ECO:0000256" key="1">
    <source>
        <dbReference type="ARBA" id="ARBA00004651"/>
    </source>
</evidence>
<dbReference type="NCBIfam" id="NF001101">
    <property type="entry name" value="PRK00134.1"/>
    <property type="match status" value="1"/>
</dbReference>
<evidence type="ECO:0000313" key="11">
    <source>
        <dbReference type="EMBL" id="WIM67278.1"/>
    </source>
</evidence>
<keyword evidence="12" id="KW-1185">Reference proteome</keyword>
<evidence type="ECO:0000256" key="8">
    <source>
        <dbReference type="ARBA" id="ARBA00035585"/>
    </source>
</evidence>
<reference evidence="11 12" key="1">
    <citation type="submission" date="2023-05" db="EMBL/GenBank/DDBJ databases">
        <title>Corynebacterium suedekumii sp. nov. and Corynebacterium breve sp. nov. isolated from raw cow's milk.</title>
        <authorList>
            <person name="Baer M.K."/>
            <person name="Mehl L."/>
            <person name="Hellmuth R."/>
            <person name="Marke G."/>
            <person name="Lipski A."/>
        </authorList>
    </citation>
    <scope>NUCLEOTIDE SEQUENCE [LARGE SCALE GENOMIC DNA]</scope>
    <source>
        <strain evidence="11 12">R4</strain>
    </source>
</reference>
<feature type="transmembrane region" description="Helical" evidence="10">
    <location>
        <begin position="37"/>
        <end position="54"/>
    </location>
</feature>
<dbReference type="EMBL" id="CP126969">
    <property type="protein sequence ID" value="WIM67278.1"/>
    <property type="molecule type" value="Genomic_DNA"/>
</dbReference>
<organism evidence="11 12">
    <name type="scientific">Corynebacterium breve</name>
    <dbReference type="NCBI Taxonomy" id="3049799"/>
    <lineage>
        <taxon>Bacteria</taxon>
        <taxon>Bacillati</taxon>
        <taxon>Actinomycetota</taxon>
        <taxon>Actinomycetes</taxon>
        <taxon>Mycobacteriales</taxon>
        <taxon>Corynebacteriaceae</taxon>
        <taxon>Corynebacterium</taxon>
    </lineage>
</organism>
<sequence>MINAQAKEGLLVGAGAALGALARYGLSLFSAPLIDDLWATLTINILGCFAMGLLRPGAFWGTGVLGGFTTFSAMALVASQSSAPSAASIVILTFVACTGAFLLGDEAYRRGRTL</sequence>
<keyword evidence="6 10" id="KW-0407">Ion channel</keyword>
<feature type="binding site" evidence="10">
    <location>
        <position position="66"/>
    </location>
    <ligand>
        <name>Na(+)</name>
        <dbReference type="ChEBI" id="CHEBI:29101"/>
        <note>structural</note>
    </ligand>
</feature>
<evidence type="ECO:0000256" key="7">
    <source>
        <dbReference type="ARBA" id="ARBA00035120"/>
    </source>
</evidence>
<dbReference type="HAMAP" id="MF_00454">
    <property type="entry name" value="FluC"/>
    <property type="match status" value="1"/>
</dbReference>
<comment type="subcellular location">
    <subcellularLocation>
        <location evidence="1 10">Cell membrane</location>
        <topology evidence="1 10">Multi-pass membrane protein</topology>
    </subcellularLocation>
</comment>
<feature type="transmembrane region" description="Helical" evidence="10">
    <location>
        <begin position="59"/>
        <end position="79"/>
    </location>
</feature>
<keyword evidence="2 10" id="KW-1003">Cell membrane</keyword>
<keyword evidence="10" id="KW-0915">Sodium</keyword>
<evidence type="ECO:0000256" key="5">
    <source>
        <dbReference type="ARBA" id="ARBA00023136"/>
    </source>
</evidence>
<dbReference type="Pfam" id="PF02537">
    <property type="entry name" value="CRCB"/>
    <property type="match status" value="1"/>
</dbReference>
<dbReference type="InterPro" id="IPR003691">
    <property type="entry name" value="FluC"/>
</dbReference>
<gene>
    <name evidence="10" type="primary">fluC</name>
    <name evidence="10" type="synonym">crcB</name>
    <name evidence="11" type="ORF">QP027_09180</name>
</gene>
<proteinExistence type="inferred from homology"/>
<protein>
    <recommendedName>
        <fullName evidence="10">Fluoride-specific ion channel FluC</fullName>
    </recommendedName>
</protein>
<name>A0ABY8VG80_9CORY</name>
<evidence type="ECO:0000313" key="12">
    <source>
        <dbReference type="Proteomes" id="UP001225598"/>
    </source>
</evidence>
<comment type="function">
    <text evidence="9 10">Fluoride-specific ion channel. Important for reducing fluoride concentration in the cell, thus reducing its toxicity.</text>
</comment>
<keyword evidence="5 10" id="KW-0472">Membrane</keyword>
<keyword evidence="10" id="KW-0813">Transport</keyword>
<keyword evidence="10" id="KW-0479">Metal-binding</keyword>
<evidence type="ECO:0000256" key="2">
    <source>
        <dbReference type="ARBA" id="ARBA00022475"/>
    </source>
</evidence>
<evidence type="ECO:0000256" key="4">
    <source>
        <dbReference type="ARBA" id="ARBA00022989"/>
    </source>
</evidence>
<feature type="transmembrane region" description="Helical" evidence="10">
    <location>
        <begin position="85"/>
        <end position="104"/>
    </location>
</feature>